<proteinExistence type="predicted"/>
<keyword evidence="3" id="KW-1185">Reference proteome</keyword>
<gene>
    <name evidence="2" type="ORF">BKA00_004032</name>
</gene>
<evidence type="ECO:0000313" key="3">
    <source>
        <dbReference type="Proteomes" id="UP000546324"/>
    </source>
</evidence>
<reference evidence="2 3" key="1">
    <citation type="submission" date="2020-08" db="EMBL/GenBank/DDBJ databases">
        <title>Sequencing the genomes of 1000 actinobacteria strains.</title>
        <authorList>
            <person name="Klenk H.-P."/>
        </authorList>
    </citation>
    <scope>NUCLEOTIDE SEQUENCE [LARGE SCALE GENOMIC DNA]</scope>
    <source>
        <strain evidence="2 3">DSM 43675</strain>
    </source>
</reference>
<protein>
    <recommendedName>
        <fullName evidence="4">PASTA domain-containing protein</fullName>
    </recommendedName>
</protein>
<dbReference type="RefSeq" id="WP_185027237.1">
    <property type="nucleotide sequence ID" value="NZ_JACHMQ010000001.1"/>
</dbReference>
<dbReference type="Proteomes" id="UP000546324">
    <property type="component" value="Unassembled WGS sequence"/>
</dbReference>
<accession>A0A7X0G0F3</accession>
<evidence type="ECO:0008006" key="4">
    <source>
        <dbReference type="Google" id="ProtNLM"/>
    </source>
</evidence>
<comment type="caution">
    <text evidence="2">The sequence shown here is derived from an EMBL/GenBank/DDBJ whole genome shotgun (WGS) entry which is preliminary data.</text>
</comment>
<evidence type="ECO:0000256" key="1">
    <source>
        <dbReference type="SAM" id="SignalP"/>
    </source>
</evidence>
<evidence type="ECO:0000313" key="2">
    <source>
        <dbReference type="EMBL" id="MBB6397118.1"/>
    </source>
</evidence>
<organism evidence="2 3">
    <name type="scientific">Actinomadura coerulea</name>
    <dbReference type="NCBI Taxonomy" id="46159"/>
    <lineage>
        <taxon>Bacteria</taxon>
        <taxon>Bacillati</taxon>
        <taxon>Actinomycetota</taxon>
        <taxon>Actinomycetes</taxon>
        <taxon>Streptosporangiales</taxon>
        <taxon>Thermomonosporaceae</taxon>
        <taxon>Actinomadura</taxon>
    </lineage>
</organism>
<dbReference type="EMBL" id="JACHMQ010000001">
    <property type="protein sequence ID" value="MBB6397118.1"/>
    <property type="molecule type" value="Genomic_DNA"/>
</dbReference>
<name>A0A7X0G0F3_9ACTN</name>
<keyword evidence="1" id="KW-0732">Signal</keyword>
<dbReference type="PROSITE" id="PS51257">
    <property type="entry name" value="PROKAR_LIPOPROTEIN"/>
    <property type="match status" value="1"/>
</dbReference>
<dbReference type="AlphaFoldDB" id="A0A7X0G0F3"/>
<feature type="signal peptide" evidence="1">
    <location>
        <begin position="1"/>
        <end position="22"/>
    </location>
</feature>
<sequence length="247" mass="25418">MRLTVIAALAVTAMAAAGCADATAEANAVDDARDKAMQAGNAMYGTRLVKADDLGHHIADLKGVKVLKVTGTGAGDPGGVRVVVRVSGVAQRNEGLFQGPGRVTADRCFELAFDGRPGEWDTAPPPTPCPDGAPPTFAPWPEAPPISVPRIERALPKVNALPSGRGVEERDVRAALAKLGLHPAIRIETEPQSDFAVGVALVSGATTTGKGRCVLARVTPGKTKAWVPSQAEATQGCNPHTALGTGR</sequence>
<feature type="chain" id="PRO_5031217910" description="PASTA domain-containing protein" evidence="1">
    <location>
        <begin position="23"/>
        <end position="247"/>
    </location>
</feature>